<evidence type="ECO:0000256" key="7">
    <source>
        <dbReference type="RuleBase" id="RU363032"/>
    </source>
</evidence>
<protein>
    <submittedName>
        <fullName evidence="10">ABC transporter permease subunit</fullName>
    </submittedName>
</protein>
<keyword evidence="2 7" id="KW-0813">Transport</keyword>
<feature type="transmembrane region" description="Helical" evidence="7">
    <location>
        <begin position="280"/>
        <end position="302"/>
    </location>
</feature>
<keyword evidence="3" id="KW-1003">Cell membrane</keyword>
<feature type="transmembrane region" description="Helical" evidence="7">
    <location>
        <begin position="52"/>
        <end position="71"/>
    </location>
</feature>
<keyword evidence="5 7" id="KW-1133">Transmembrane helix</keyword>
<keyword evidence="11" id="KW-1185">Reference proteome</keyword>
<keyword evidence="4 7" id="KW-0812">Transmembrane</keyword>
<dbReference type="SUPFAM" id="SSF161098">
    <property type="entry name" value="MetI-like"/>
    <property type="match status" value="1"/>
</dbReference>
<evidence type="ECO:0000256" key="4">
    <source>
        <dbReference type="ARBA" id="ARBA00022692"/>
    </source>
</evidence>
<evidence type="ECO:0000313" key="11">
    <source>
        <dbReference type="Proteomes" id="UP000483293"/>
    </source>
</evidence>
<feature type="domain" description="ABC transmembrane type-1" evidence="9">
    <location>
        <begin position="113"/>
        <end position="302"/>
    </location>
</feature>
<dbReference type="AlphaFoldDB" id="A0A6L9SSY5"/>
<comment type="caution">
    <text evidence="10">The sequence shown here is derived from an EMBL/GenBank/DDBJ whole genome shotgun (WGS) entry which is preliminary data.</text>
</comment>
<evidence type="ECO:0000256" key="5">
    <source>
        <dbReference type="ARBA" id="ARBA00022989"/>
    </source>
</evidence>
<evidence type="ECO:0000256" key="1">
    <source>
        <dbReference type="ARBA" id="ARBA00004651"/>
    </source>
</evidence>
<dbReference type="InterPro" id="IPR035906">
    <property type="entry name" value="MetI-like_sf"/>
</dbReference>
<feature type="compositionally biased region" description="Low complexity" evidence="8">
    <location>
        <begin position="29"/>
        <end position="42"/>
    </location>
</feature>
<evidence type="ECO:0000256" key="3">
    <source>
        <dbReference type="ARBA" id="ARBA00022475"/>
    </source>
</evidence>
<feature type="region of interest" description="Disordered" evidence="8">
    <location>
        <begin position="21"/>
        <end position="46"/>
    </location>
</feature>
<dbReference type="PROSITE" id="PS50928">
    <property type="entry name" value="ABC_TM1"/>
    <property type="match status" value="1"/>
</dbReference>
<evidence type="ECO:0000256" key="8">
    <source>
        <dbReference type="SAM" id="MobiDB-lite"/>
    </source>
</evidence>
<sequence length="318" mass="34044">MTEAISEIGETRTGRVLFDARAGHDGDDAAPGRALRTAGGPRAPRPRRRRNWSLWIGLTILVTVLALSLWANVAPPFDPYDTVGGRLEAPNAVHWFGTDNIGRDVFTRVMQSGLLGLGTSASAAVGAELIGVVVAAVAISGGRVVQEIIMRFADAFLAIPGILIVLLLRVVLGAGTVQLIIAMVVLYIPSVIRVARGAMIEVNNSDFVVLARQQGVSRARIMFLYLIPNAYPTLLVQVANIASRIIVLEAALSYLGQGIQPPVPSAGRMLYENQVYMQPAPFLLVAPALVIFALATGWNLLADGLQRRLAQRKEGARA</sequence>
<dbReference type="PANTHER" id="PTHR43386:SF1">
    <property type="entry name" value="D,D-DIPEPTIDE TRANSPORT SYSTEM PERMEASE PROTEIN DDPC-RELATED"/>
    <property type="match status" value="1"/>
</dbReference>
<feature type="transmembrane region" description="Helical" evidence="7">
    <location>
        <begin position="222"/>
        <end position="247"/>
    </location>
</feature>
<dbReference type="RefSeq" id="WP_163196885.1">
    <property type="nucleotide sequence ID" value="NZ_WHZV01000003.1"/>
</dbReference>
<feature type="transmembrane region" description="Helical" evidence="7">
    <location>
        <begin position="177"/>
        <end position="195"/>
    </location>
</feature>
<dbReference type="Gene3D" id="1.10.3720.10">
    <property type="entry name" value="MetI-like"/>
    <property type="match status" value="1"/>
</dbReference>
<feature type="transmembrane region" description="Helical" evidence="7">
    <location>
        <begin position="114"/>
        <end position="140"/>
    </location>
</feature>
<dbReference type="PANTHER" id="PTHR43386">
    <property type="entry name" value="OLIGOPEPTIDE TRANSPORT SYSTEM PERMEASE PROTEIN APPC"/>
    <property type="match status" value="1"/>
</dbReference>
<feature type="transmembrane region" description="Helical" evidence="7">
    <location>
        <begin position="152"/>
        <end position="171"/>
    </location>
</feature>
<keyword evidence="6 7" id="KW-0472">Membrane</keyword>
<proteinExistence type="inferred from homology"/>
<reference evidence="10 11" key="1">
    <citation type="submission" date="2019-10" db="EMBL/GenBank/DDBJ databases">
        <title>Bifidobacterium from non-human primates.</title>
        <authorList>
            <person name="Modesto M."/>
        </authorList>
    </citation>
    <scope>NUCLEOTIDE SEQUENCE [LARGE SCALE GENOMIC DNA]</scope>
    <source>
        <strain evidence="10 11">SMA15</strain>
    </source>
</reference>
<evidence type="ECO:0000256" key="6">
    <source>
        <dbReference type="ARBA" id="ARBA00023136"/>
    </source>
</evidence>
<dbReference type="Proteomes" id="UP000483293">
    <property type="component" value="Unassembled WGS sequence"/>
</dbReference>
<name>A0A6L9SSY5_9BIFI</name>
<dbReference type="Pfam" id="PF00528">
    <property type="entry name" value="BPD_transp_1"/>
    <property type="match status" value="1"/>
</dbReference>
<organism evidence="10 11">
    <name type="scientific">Bifidobacterium platyrrhinorum</name>
    <dbReference type="NCBI Taxonomy" id="2661628"/>
    <lineage>
        <taxon>Bacteria</taxon>
        <taxon>Bacillati</taxon>
        <taxon>Actinomycetota</taxon>
        <taxon>Actinomycetes</taxon>
        <taxon>Bifidobacteriales</taxon>
        <taxon>Bifidobacteriaceae</taxon>
        <taxon>Bifidobacterium</taxon>
    </lineage>
</organism>
<accession>A0A6L9SSY5</accession>
<comment type="similarity">
    <text evidence="7">Belongs to the binding-protein-dependent transport system permease family.</text>
</comment>
<dbReference type="GO" id="GO:0055085">
    <property type="term" value="P:transmembrane transport"/>
    <property type="evidence" value="ECO:0007669"/>
    <property type="project" value="InterPro"/>
</dbReference>
<gene>
    <name evidence="10" type="ORF">GFD21_05235</name>
</gene>
<comment type="subcellular location">
    <subcellularLocation>
        <location evidence="1 7">Cell membrane</location>
        <topology evidence="1 7">Multi-pass membrane protein</topology>
    </subcellularLocation>
</comment>
<dbReference type="GO" id="GO:0005886">
    <property type="term" value="C:plasma membrane"/>
    <property type="evidence" value="ECO:0007669"/>
    <property type="project" value="UniProtKB-SubCell"/>
</dbReference>
<dbReference type="EMBL" id="WHZV01000003">
    <property type="protein sequence ID" value="NEG55185.1"/>
    <property type="molecule type" value="Genomic_DNA"/>
</dbReference>
<dbReference type="InterPro" id="IPR000515">
    <property type="entry name" value="MetI-like"/>
</dbReference>
<dbReference type="InterPro" id="IPR050366">
    <property type="entry name" value="BP-dependent_transpt_permease"/>
</dbReference>
<evidence type="ECO:0000259" key="9">
    <source>
        <dbReference type="PROSITE" id="PS50928"/>
    </source>
</evidence>
<dbReference type="CDD" id="cd06261">
    <property type="entry name" value="TM_PBP2"/>
    <property type="match status" value="1"/>
</dbReference>
<evidence type="ECO:0000313" key="10">
    <source>
        <dbReference type="EMBL" id="NEG55185.1"/>
    </source>
</evidence>
<evidence type="ECO:0000256" key="2">
    <source>
        <dbReference type="ARBA" id="ARBA00022448"/>
    </source>
</evidence>